<feature type="region of interest" description="Disordered" evidence="5">
    <location>
        <begin position="548"/>
        <end position="572"/>
    </location>
</feature>
<feature type="region of interest" description="Disordered" evidence="5">
    <location>
        <begin position="355"/>
        <end position="529"/>
    </location>
</feature>
<dbReference type="PROSITE" id="PS50157">
    <property type="entry name" value="ZINC_FINGER_C2H2_2"/>
    <property type="match status" value="1"/>
</dbReference>
<dbReference type="PROSITE" id="PS50076">
    <property type="entry name" value="DNAJ_2"/>
    <property type="match status" value="1"/>
</dbReference>
<dbReference type="SMART" id="SM00355">
    <property type="entry name" value="ZnF_C2H2"/>
    <property type="match status" value="2"/>
</dbReference>
<keyword evidence="1" id="KW-0479">Metal-binding</keyword>
<evidence type="ECO:0000313" key="9">
    <source>
        <dbReference type="Proteomes" id="UP001310890"/>
    </source>
</evidence>
<dbReference type="InterPro" id="IPR022755">
    <property type="entry name" value="Znf_C2H2_jaz"/>
</dbReference>
<dbReference type="SUPFAM" id="SSF46565">
    <property type="entry name" value="Chaperone J-domain"/>
    <property type="match status" value="1"/>
</dbReference>
<dbReference type="EMBL" id="JAVRRL010000016">
    <property type="protein sequence ID" value="KAK5114719.1"/>
    <property type="molecule type" value="Genomic_DNA"/>
</dbReference>
<feature type="compositionally biased region" description="Polar residues" evidence="5">
    <location>
        <begin position="357"/>
        <end position="366"/>
    </location>
</feature>
<dbReference type="Gene3D" id="1.10.287.110">
    <property type="entry name" value="DnaJ domain"/>
    <property type="match status" value="1"/>
</dbReference>
<evidence type="ECO:0000256" key="1">
    <source>
        <dbReference type="ARBA" id="ARBA00022723"/>
    </source>
</evidence>
<dbReference type="GO" id="GO:0008270">
    <property type="term" value="F:zinc ion binding"/>
    <property type="evidence" value="ECO:0007669"/>
    <property type="project" value="UniProtKB-KW"/>
</dbReference>
<dbReference type="Pfam" id="PF12171">
    <property type="entry name" value="zf-C2H2_jaz"/>
    <property type="match status" value="1"/>
</dbReference>
<dbReference type="GO" id="GO:0005737">
    <property type="term" value="C:cytoplasm"/>
    <property type="evidence" value="ECO:0007669"/>
    <property type="project" value="TreeGrafter"/>
</dbReference>
<dbReference type="Pfam" id="PF00226">
    <property type="entry name" value="DnaJ"/>
    <property type="match status" value="1"/>
</dbReference>
<dbReference type="InterPro" id="IPR018253">
    <property type="entry name" value="DnaJ_domain_CS"/>
</dbReference>
<feature type="domain" description="C2H2-type" evidence="7">
    <location>
        <begin position="528"/>
        <end position="558"/>
    </location>
</feature>
<protein>
    <recommendedName>
        <fullName evidence="10">J domain-containing protein</fullName>
    </recommendedName>
</protein>
<keyword evidence="2 4" id="KW-0863">Zinc-finger</keyword>
<dbReference type="InterPro" id="IPR001623">
    <property type="entry name" value="DnaJ_domain"/>
</dbReference>
<dbReference type="InterPro" id="IPR054076">
    <property type="entry name" value="ZUO1-like_ZHD"/>
</dbReference>
<keyword evidence="3" id="KW-0862">Zinc</keyword>
<feature type="region of interest" description="Disordered" evidence="5">
    <location>
        <begin position="273"/>
        <end position="297"/>
    </location>
</feature>
<dbReference type="PANTHER" id="PTHR44029">
    <property type="entry name" value="DNAJ HOMOLOG SUBFAMILY C MEMBER 21"/>
    <property type="match status" value="1"/>
</dbReference>
<feature type="compositionally biased region" description="Polar residues" evidence="5">
    <location>
        <begin position="414"/>
        <end position="435"/>
    </location>
</feature>
<dbReference type="SMART" id="SM00271">
    <property type="entry name" value="DnaJ"/>
    <property type="match status" value="1"/>
</dbReference>
<reference evidence="8" key="1">
    <citation type="submission" date="2023-08" db="EMBL/GenBank/DDBJ databases">
        <title>Black Yeasts Isolated from many extreme environments.</title>
        <authorList>
            <person name="Coleine C."/>
            <person name="Stajich J.E."/>
            <person name="Selbmann L."/>
        </authorList>
    </citation>
    <scope>NUCLEOTIDE SEQUENCE</scope>
    <source>
        <strain evidence="8">CCFEE 5401</strain>
    </source>
</reference>
<feature type="compositionally biased region" description="Acidic residues" evidence="5">
    <location>
        <begin position="370"/>
        <end position="388"/>
    </location>
</feature>
<dbReference type="AlphaFoldDB" id="A0AAN7TT63"/>
<evidence type="ECO:0000313" key="8">
    <source>
        <dbReference type="EMBL" id="KAK5114719.1"/>
    </source>
</evidence>
<dbReference type="InterPro" id="IPR013087">
    <property type="entry name" value="Znf_C2H2_type"/>
</dbReference>
<evidence type="ECO:0000256" key="4">
    <source>
        <dbReference type="PROSITE-ProRule" id="PRU00042"/>
    </source>
</evidence>
<organism evidence="8 9">
    <name type="scientific">Meristemomyces frigidus</name>
    <dbReference type="NCBI Taxonomy" id="1508187"/>
    <lineage>
        <taxon>Eukaryota</taxon>
        <taxon>Fungi</taxon>
        <taxon>Dikarya</taxon>
        <taxon>Ascomycota</taxon>
        <taxon>Pezizomycotina</taxon>
        <taxon>Dothideomycetes</taxon>
        <taxon>Dothideomycetidae</taxon>
        <taxon>Mycosphaerellales</taxon>
        <taxon>Teratosphaeriaceae</taxon>
        <taxon>Meristemomyces</taxon>
    </lineage>
</organism>
<dbReference type="InterPro" id="IPR036869">
    <property type="entry name" value="J_dom_sf"/>
</dbReference>
<dbReference type="Proteomes" id="UP001310890">
    <property type="component" value="Unassembled WGS sequence"/>
</dbReference>
<name>A0AAN7TT63_9PEZI</name>
<evidence type="ECO:0000259" key="6">
    <source>
        <dbReference type="PROSITE" id="PS50076"/>
    </source>
</evidence>
<dbReference type="PRINTS" id="PR00625">
    <property type="entry name" value="JDOMAIN"/>
</dbReference>
<feature type="domain" description="J" evidence="6">
    <location>
        <begin position="22"/>
        <end position="88"/>
    </location>
</feature>
<comment type="caution">
    <text evidence="8">The sequence shown here is derived from an EMBL/GenBank/DDBJ whole genome shotgun (WGS) entry which is preliminary data.</text>
</comment>
<dbReference type="InterPro" id="IPR051964">
    <property type="entry name" value="Chaperone_stress_response"/>
</dbReference>
<evidence type="ECO:0008006" key="10">
    <source>
        <dbReference type="Google" id="ProtNLM"/>
    </source>
</evidence>
<gene>
    <name evidence="8" type="ORF">LTR62_002293</name>
</gene>
<evidence type="ECO:0000256" key="5">
    <source>
        <dbReference type="SAM" id="MobiDB-lite"/>
    </source>
</evidence>
<proteinExistence type="predicted"/>
<dbReference type="CDD" id="cd06257">
    <property type="entry name" value="DnaJ"/>
    <property type="match status" value="1"/>
</dbReference>
<dbReference type="SUPFAM" id="SSF57667">
    <property type="entry name" value="beta-beta-alpha zinc fingers"/>
    <property type="match status" value="1"/>
</dbReference>
<evidence type="ECO:0000256" key="2">
    <source>
        <dbReference type="ARBA" id="ARBA00022771"/>
    </source>
</evidence>
<dbReference type="Gene3D" id="3.30.160.60">
    <property type="entry name" value="Classic Zinc Finger"/>
    <property type="match status" value="1"/>
</dbReference>
<dbReference type="PROSITE" id="PS00636">
    <property type="entry name" value="DNAJ_1"/>
    <property type="match status" value="1"/>
</dbReference>
<evidence type="ECO:0000259" key="7">
    <source>
        <dbReference type="PROSITE" id="PS50157"/>
    </source>
</evidence>
<dbReference type="PANTHER" id="PTHR44029:SF1">
    <property type="entry name" value="DNAJ HOMOLOG SUBFAMILY C MEMBER 21"/>
    <property type="match status" value="1"/>
</dbReference>
<evidence type="ECO:0000256" key="3">
    <source>
        <dbReference type="ARBA" id="ARBA00022833"/>
    </source>
</evidence>
<dbReference type="PROSITE" id="PS00028">
    <property type="entry name" value="ZINC_FINGER_C2H2_1"/>
    <property type="match status" value="1"/>
</dbReference>
<dbReference type="InterPro" id="IPR036236">
    <property type="entry name" value="Znf_C2H2_sf"/>
</dbReference>
<dbReference type="Pfam" id="PF21884">
    <property type="entry name" value="ZUO1-like_ZHD"/>
    <property type="match status" value="1"/>
</dbReference>
<accession>A0AAN7TT63</accession>
<sequence length="572" mass="63273">MGASQSSTDGGGAGGEQSVKTGYYELLGVERHATEEELKKAYRKKALQLHPDRNHGDEERATTVFAEVQAAYEVLSDPQERAWYDAHESAILRGQEVGDDAVVPSFENVAVTSAHDLARIIGKFNKKVQFSDAPSGFFGFLRETFAQLAQEEQIASRMNNAVYPDYPSFGHEDDTHDDVVRHFYAAWGSFYTVKDFGWKDRYRVSEAPDRWTRRRMEEENKKFRLEGIREFNDAVRSLVAFVRKRDPRYVPSTQTEEERQKVLRDAAAAQAARARAENEAKLNAEVPEWAQSHEPDPLAGMEGTFDEESEEEHVIECVACNKIFKSKNQWETHERSKKHQKAVYTLQYKMRKDNANLDLSTENSGAATPEVDEDDDELLDDITAELDDHEIRNGNGGPGSTNIENEKAVIDNDVQPSNADASDLHTQASQATGVSQDEPAAKELSGEQSDSSDDDYASPEAIQARLAGTTLQNDADINDSGPPSEAAKLAKSEDVSDAPSGKKMGAAAKKRAKKAAAVANDEQTETSHKCAGCDRTYATKTRLFEHLKDNPKHAALKPGSIGGSKKKGRGKK</sequence>